<accession>A0A5C3L3G4</accession>
<dbReference type="AlphaFoldDB" id="A0A5C3L3G4"/>
<organism evidence="1 2">
    <name type="scientific">Coprinopsis marcescibilis</name>
    <name type="common">Agaric fungus</name>
    <name type="synonym">Psathyrella marcescibilis</name>
    <dbReference type="NCBI Taxonomy" id="230819"/>
    <lineage>
        <taxon>Eukaryota</taxon>
        <taxon>Fungi</taxon>
        <taxon>Dikarya</taxon>
        <taxon>Basidiomycota</taxon>
        <taxon>Agaricomycotina</taxon>
        <taxon>Agaricomycetes</taxon>
        <taxon>Agaricomycetidae</taxon>
        <taxon>Agaricales</taxon>
        <taxon>Agaricineae</taxon>
        <taxon>Psathyrellaceae</taxon>
        <taxon>Coprinopsis</taxon>
    </lineage>
</organism>
<dbReference type="Proteomes" id="UP000307440">
    <property type="component" value="Unassembled WGS sequence"/>
</dbReference>
<sequence length="284" mass="31506">DSKVDKISDIFPLSSYGDKRLDILLATPEIVEVLDTLGDPDVVYNRTIKKVFLNYFSLHLGPSPSEVVKSAEKVATFLQSCPACVDRIPVAMFSPPLANLQRNLDNLETLVPSRPDIKRAAAFLADAVQLYMTEEESQQHTKMLIERLDWAGNIKPGAIWWHKGFALLILELKNMLGNGGDAILQAIVDYSKIFMGERFKDLLGTCNFPVIFVGISGNRIEVSAAVCVGPIYVSNLYRLDRASGSSGSLHIFALKVLNRTSSSRKHLEESRRLAPIDSRRSLSD</sequence>
<evidence type="ECO:0000313" key="2">
    <source>
        <dbReference type="Proteomes" id="UP000307440"/>
    </source>
</evidence>
<dbReference type="STRING" id="230819.A0A5C3L3G4"/>
<dbReference type="OrthoDB" id="3250441at2759"/>
<name>A0A5C3L3G4_COPMA</name>
<reference evidence="1 2" key="1">
    <citation type="journal article" date="2019" name="Nat. Ecol. Evol.">
        <title>Megaphylogeny resolves global patterns of mushroom evolution.</title>
        <authorList>
            <person name="Varga T."/>
            <person name="Krizsan K."/>
            <person name="Foldi C."/>
            <person name="Dima B."/>
            <person name="Sanchez-Garcia M."/>
            <person name="Sanchez-Ramirez S."/>
            <person name="Szollosi G.J."/>
            <person name="Szarkandi J.G."/>
            <person name="Papp V."/>
            <person name="Albert L."/>
            <person name="Andreopoulos W."/>
            <person name="Angelini C."/>
            <person name="Antonin V."/>
            <person name="Barry K.W."/>
            <person name="Bougher N.L."/>
            <person name="Buchanan P."/>
            <person name="Buyck B."/>
            <person name="Bense V."/>
            <person name="Catcheside P."/>
            <person name="Chovatia M."/>
            <person name="Cooper J."/>
            <person name="Damon W."/>
            <person name="Desjardin D."/>
            <person name="Finy P."/>
            <person name="Geml J."/>
            <person name="Haridas S."/>
            <person name="Hughes K."/>
            <person name="Justo A."/>
            <person name="Karasinski D."/>
            <person name="Kautmanova I."/>
            <person name="Kiss B."/>
            <person name="Kocsube S."/>
            <person name="Kotiranta H."/>
            <person name="LaButti K.M."/>
            <person name="Lechner B.E."/>
            <person name="Liimatainen K."/>
            <person name="Lipzen A."/>
            <person name="Lukacs Z."/>
            <person name="Mihaltcheva S."/>
            <person name="Morgado L.N."/>
            <person name="Niskanen T."/>
            <person name="Noordeloos M.E."/>
            <person name="Ohm R.A."/>
            <person name="Ortiz-Santana B."/>
            <person name="Ovrebo C."/>
            <person name="Racz N."/>
            <person name="Riley R."/>
            <person name="Savchenko A."/>
            <person name="Shiryaev A."/>
            <person name="Soop K."/>
            <person name="Spirin V."/>
            <person name="Szebenyi C."/>
            <person name="Tomsovsky M."/>
            <person name="Tulloss R.E."/>
            <person name="Uehling J."/>
            <person name="Grigoriev I.V."/>
            <person name="Vagvolgyi C."/>
            <person name="Papp T."/>
            <person name="Martin F.M."/>
            <person name="Miettinen O."/>
            <person name="Hibbett D.S."/>
            <person name="Nagy L.G."/>
        </authorList>
    </citation>
    <scope>NUCLEOTIDE SEQUENCE [LARGE SCALE GENOMIC DNA]</scope>
    <source>
        <strain evidence="1 2">CBS 121175</strain>
    </source>
</reference>
<proteinExistence type="predicted"/>
<evidence type="ECO:0000313" key="1">
    <source>
        <dbReference type="EMBL" id="TFK27544.1"/>
    </source>
</evidence>
<protein>
    <submittedName>
        <fullName evidence="1">Uncharacterized protein</fullName>
    </submittedName>
</protein>
<feature type="non-terminal residue" evidence="1">
    <location>
        <position position="1"/>
    </location>
</feature>
<dbReference type="EMBL" id="ML210163">
    <property type="protein sequence ID" value="TFK27544.1"/>
    <property type="molecule type" value="Genomic_DNA"/>
</dbReference>
<gene>
    <name evidence="1" type="ORF">FA15DRAFT_722891</name>
</gene>
<keyword evidence="2" id="KW-1185">Reference proteome</keyword>